<feature type="compositionally biased region" description="Polar residues" evidence="1">
    <location>
        <begin position="18"/>
        <end position="32"/>
    </location>
</feature>
<protein>
    <submittedName>
        <fullName evidence="2">Uncharacterized protein</fullName>
    </submittedName>
</protein>
<feature type="compositionally biased region" description="Polar residues" evidence="1">
    <location>
        <begin position="1"/>
        <end position="10"/>
    </location>
</feature>
<feature type="region of interest" description="Disordered" evidence="1">
    <location>
        <begin position="290"/>
        <end position="347"/>
    </location>
</feature>
<dbReference type="EMBL" id="JAYKXP010000181">
    <property type="protein sequence ID" value="KAK7020714.1"/>
    <property type="molecule type" value="Genomic_DNA"/>
</dbReference>
<name>A0AAW0B4K9_9AGAR</name>
<feature type="compositionally biased region" description="Basic residues" evidence="1">
    <location>
        <begin position="420"/>
        <end position="430"/>
    </location>
</feature>
<feature type="region of interest" description="Disordered" evidence="1">
    <location>
        <begin position="1"/>
        <end position="90"/>
    </location>
</feature>
<dbReference type="Proteomes" id="UP001383192">
    <property type="component" value="Unassembled WGS sequence"/>
</dbReference>
<accession>A0AAW0B4K9</accession>
<sequence length="498" mass="53159">MVRTRAQLQSLDVPPTPANTLATVASSPLTEVSSSSQASASSSSVPRQRDISETRSRSLPPASPQISPAHRRAKSLPSEEEMKKNLSSTVHLTAEESQQLAAFKGQITSFRRDQNSSLFEHHQLISWSDGQYVTFYWPGVVGPGGTVIPVAAADAKTFAQAHAIKWLSCVHGQPVRIHFVSPKNKNPGLAGTWVFVCDAQATTLRPSCGVIARLNNYVAVHATQALLGLYGEVQADGTRDVTIIRAGDIAATSVAENLPTHHVSAPPLPNTSTPILSSWTMRFSPQTTPTLSRRLTLGGSSPVISPIAGPSHRLPSTSPVRAPNHSPPKLYSPPALSSSPPLPSPQTAIARRGLSASISHHGFGDFNYQDAIGALDLNIPQAAATSPTSTKQTATTTSLQKQPVEMIEIFDSDEESSRNGKGKGKGKGKQVVRASQPLKRPLTVQGSDDCMEVPPKKPRLERYMIAGPSSGQTEVPKPVDMPTRGASFDLFYLVFTAC</sequence>
<feature type="compositionally biased region" description="Polar residues" evidence="1">
    <location>
        <begin position="290"/>
        <end position="303"/>
    </location>
</feature>
<keyword evidence="3" id="KW-1185">Reference proteome</keyword>
<feature type="compositionally biased region" description="Low complexity" evidence="1">
    <location>
        <begin position="327"/>
        <end position="339"/>
    </location>
</feature>
<feature type="compositionally biased region" description="Low complexity" evidence="1">
    <location>
        <begin position="33"/>
        <end position="44"/>
    </location>
</feature>
<feature type="compositionally biased region" description="Basic and acidic residues" evidence="1">
    <location>
        <begin position="47"/>
        <end position="56"/>
    </location>
</feature>
<evidence type="ECO:0000256" key="1">
    <source>
        <dbReference type="SAM" id="MobiDB-lite"/>
    </source>
</evidence>
<proteinExistence type="predicted"/>
<gene>
    <name evidence="2" type="ORF">VNI00_017614</name>
</gene>
<reference evidence="2 3" key="1">
    <citation type="submission" date="2024-01" db="EMBL/GenBank/DDBJ databases">
        <title>A draft genome for a cacao thread blight-causing isolate of Paramarasmius palmivorus.</title>
        <authorList>
            <person name="Baruah I.K."/>
            <person name="Bukari Y."/>
            <person name="Amoako-Attah I."/>
            <person name="Meinhardt L.W."/>
            <person name="Bailey B.A."/>
            <person name="Cohen S.P."/>
        </authorList>
    </citation>
    <scope>NUCLEOTIDE SEQUENCE [LARGE SCALE GENOMIC DNA]</scope>
    <source>
        <strain evidence="2 3">GH-12</strain>
    </source>
</reference>
<evidence type="ECO:0000313" key="3">
    <source>
        <dbReference type="Proteomes" id="UP001383192"/>
    </source>
</evidence>
<dbReference type="AlphaFoldDB" id="A0AAW0B4K9"/>
<evidence type="ECO:0000313" key="2">
    <source>
        <dbReference type="EMBL" id="KAK7020714.1"/>
    </source>
</evidence>
<feature type="region of interest" description="Disordered" evidence="1">
    <location>
        <begin position="410"/>
        <end position="433"/>
    </location>
</feature>
<organism evidence="2 3">
    <name type="scientific">Paramarasmius palmivorus</name>
    <dbReference type="NCBI Taxonomy" id="297713"/>
    <lineage>
        <taxon>Eukaryota</taxon>
        <taxon>Fungi</taxon>
        <taxon>Dikarya</taxon>
        <taxon>Basidiomycota</taxon>
        <taxon>Agaricomycotina</taxon>
        <taxon>Agaricomycetes</taxon>
        <taxon>Agaricomycetidae</taxon>
        <taxon>Agaricales</taxon>
        <taxon>Marasmiineae</taxon>
        <taxon>Marasmiaceae</taxon>
        <taxon>Paramarasmius</taxon>
    </lineage>
</organism>
<comment type="caution">
    <text evidence="2">The sequence shown here is derived from an EMBL/GenBank/DDBJ whole genome shotgun (WGS) entry which is preliminary data.</text>
</comment>